<dbReference type="InterPro" id="IPR003615">
    <property type="entry name" value="HNH_nuc"/>
</dbReference>
<dbReference type="Proteomes" id="UP000198999">
    <property type="component" value="Unassembled WGS sequence"/>
</dbReference>
<name>A0A1H9GWY6_9FLAO</name>
<reference evidence="3 4" key="1">
    <citation type="submission" date="2016-10" db="EMBL/GenBank/DDBJ databases">
        <authorList>
            <person name="de Groot N.N."/>
        </authorList>
    </citation>
    <scope>NUCLEOTIDE SEQUENCE [LARGE SCALE GENOMIC DNA]</scope>
    <source>
        <strain evidence="3 4">DSM 21035</strain>
    </source>
</reference>
<dbReference type="PANTHER" id="PTHR39639">
    <property type="entry name" value="CHROMOSOME 16, WHOLE GENOME SHOTGUN SEQUENCE"/>
    <property type="match status" value="1"/>
</dbReference>
<keyword evidence="3" id="KW-0540">Nuclease</keyword>
<feature type="domain" description="HNH nuclease" evidence="2">
    <location>
        <begin position="809"/>
        <end position="858"/>
    </location>
</feature>
<dbReference type="AlphaFoldDB" id="A0A1H9GWY6"/>
<proteinExistence type="predicted"/>
<evidence type="ECO:0000256" key="1">
    <source>
        <dbReference type="SAM" id="MobiDB-lite"/>
    </source>
</evidence>
<gene>
    <name evidence="3" type="ORF">SAMN05421824_1945</name>
</gene>
<keyword evidence="4" id="KW-1185">Reference proteome</keyword>
<keyword evidence="3" id="KW-0378">Hydrolase</keyword>
<dbReference type="PANTHER" id="PTHR39639:SF1">
    <property type="entry name" value="DUF262 DOMAIN-CONTAINING PROTEIN"/>
    <property type="match status" value="1"/>
</dbReference>
<dbReference type="SMART" id="SM00507">
    <property type="entry name" value="HNHc"/>
    <property type="match status" value="1"/>
</dbReference>
<protein>
    <submittedName>
        <fullName evidence="3">HNH endonuclease</fullName>
    </submittedName>
</protein>
<dbReference type="InterPro" id="IPR004919">
    <property type="entry name" value="GmrSD_N"/>
</dbReference>
<feature type="region of interest" description="Disordered" evidence="1">
    <location>
        <begin position="846"/>
        <end position="865"/>
    </location>
</feature>
<dbReference type="Gene3D" id="1.10.30.50">
    <property type="match status" value="1"/>
</dbReference>
<accession>A0A1H9GWY6</accession>
<dbReference type="EMBL" id="FOFN01000002">
    <property type="protein sequence ID" value="SEQ54599.1"/>
    <property type="molecule type" value="Genomic_DNA"/>
</dbReference>
<dbReference type="GO" id="GO:0004519">
    <property type="term" value="F:endonuclease activity"/>
    <property type="evidence" value="ECO:0007669"/>
    <property type="project" value="UniProtKB-KW"/>
</dbReference>
<organism evidence="3 4">
    <name type="scientific">Hyunsoonleella jejuensis</name>
    <dbReference type="NCBI Taxonomy" id="419940"/>
    <lineage>
        <taxon>Bacteria</taxon>
        <taxon>Pseudomonadati</taxon>
        <taxon>Bacteroidota</taxon>
        <taxon>Flavobacteriia</taxon>
        <taxon>Flavobacteriales</taxon>
        <taxon>Flavobacteriaceae</taxon>
    </lineage>
</organism>
<dbReference type="OrthoDB" id="9764212at2"/>
<evidence type="ECO:0000259" key="2">
    <source>
        <dbReference type="SMART" id="SM00507"/>
    </source>
</evidence>
<feature type="compositionally biased region" description="Basic residues" evidence="1">
    <location>
        <begin position="855"/>
        <end position="865"/>
    </location>
</feature>
<sequence>MNINELNKQEMFEKIFKEHMKVETYSKSIESLFSIRSKSKIDFAPYYQRNYVWDSHKATYFIESILMGTEIPPLIFFNSKDSIEVIDGRQRYETILRFMNGEFSLTNKGLNVLKQLKGFTWDSLSKKHRDIIDVFSDAKIRIIEFRLVNTPPLDVLLQDKVKKEIFSRYNSGITPLKKDEIDNAIYDNDDLSNFFKQHYQDNPRDKELVFKNFFKQPVNPVVDYPIAKIMSFTRRSLVLALYPINYYVRGTGRTNILSKLYEYFSDTNVENQQTVLNKYFEKIEFLNKVRIYSKEKDFDNNRLALECFLWGLHILDLEDIEYVDSDEFISEIASHIHENISYYTLVDYNFSSEIMTRFLSTSEFLSKRFQISFDKYITADEETKKKIKEFSKPEESSTRLAELESLRLSKPEPVNNSIDDIIRVMTRRRYMIRPSYQRKEVININKASAIIESILLGIKLPPIFVFKRTDGINEVIDGQQRLLTLLGFIGEDYLDENNKLSSSKNHKFKLRKLRILKELNGSSFTDLTEEERDKILDFQIYVVEIDAIQNPYFDPVDLFIRLNDKPYPIRENSFEMWNSWANVEIISEIKQLKKSVDEWFFIKQIKKANDRDRMENEELLTSLSYIEYYRDSSSFPKTIDVYQKTDRMNSRISTKGRISALMLNITEDEDARKKFKKAIKDVKNNIKKIKFVLIDRDVKKEDLADFLKSELDYVFSGGNVHKGFRRRIQDFYFLWILLEKLNFEMVKFHRLAIKKEVIEIIRFIKNIPEELQENNLGYKQYLNAVNSFHKKYKKAKRTIKLNEEEKLKLIKTQRNQSSLSEAPIFLGDEIEVDHIEPLSIGGDDKMENLGIAHKKENRQKGSKLN</sequence>
<keyword evidence="3" id="KW-0255">Endonuclease</keyword>
<dbReference type="Pfam" id="PF13395">
    <property type="entry name" value="HNH_4"/>
    <property type="match status" value="1"/>
</dbReference>
<dbReference type="CDD" id="cd00085">
    <property type="entry name" value="HNHc"/>
    <property type="match status" value="1"/>
</dbReference>
<dbReference type="Pfam" id="PF03235">
    <property type="entry name" value="GmrSD_N"/>
    <property type="match status" value="2"/>
</dbReference>
<evidence type="ECO:0000313" key="4">
    <source>
        <dbReference type="Proteomes" id="UP000198999"/>
    </source>
</evidence>
<evidence type="ECO:0000313" key="3">
    <source>
        <dbReference type="EMBL" id="SEQ54599.1"/>
    </source>
</evidence>
<dbReference type="RefSeq" id="WP_143064762.1">
    <property type="nucleotide sequence ID" value="NZ_FOFN01000002.1"/>
</dbReference>